<dbReference type="Gene3D" id="2.30.42.10">
    <property type="match status" value="1"/>
</dbReference>
<dbReference type="SUPFAM" id="SSF50156">
    <property type="entry name" value="PDZ domain-like"/>
    <property type="match status" value="1"/>
</dbReference>
<dbReference type="SUPFAM" id="SSF47090">
    <property type="entry name" value="PGBD-like"/>
    <property type="match status" value="1"/>
</dbReference>
<dbReference type="RefSeq" id="WP_262096044.1">
    <property type="nucleotide sequence ID" value="NZ_JAOEGN010000005.1"/>
</dbReference>
<keyword evidence="7" id="KW-1185">Reference proteome</keyword>
<dbReference type="InterPro" id="IPR029045">
    <property type="entry name" value="ClpP/crotonase-like_dom_sf"/>
</dbReference>
<evidence type="ECO:0000256" key="2">
    <source>
        <dbReference type="ARBA" id="ARBA00022670"/>
    </source>
</evidence>
<keyword evidence="3" id="KW-0378">Hydrolase</keyword>
<dbReference type="CDD" id="cd07560">
    <property type="entry name" value="Peptidase_S41_CPP"/>
    <property type="match status" value="1"/>
</dbReference>
<dbReference type="EMBL" id="JAOEGN010000005">
    <property type="protein sequence ID" value="MCU0104791.1"/>
    <property type="molecule type" value="Genomic_DNA"/>
</dbReference>
<sequence>MDLVKSKRVFLTLILSLLLGFLSGCDIELPTFLTKPDVYEVYTLLDKYYYKDLDFKINEVNTVDEIIERLNDPYTYLYVPNTRTIELDESYYGIGISIMDLPEGLLISDTNPLARLEKSIYIGDIIQEIDGTALTDLTYDERIALLYGDLGTTFNLKVKRGDQTVETTVSIKEIPLNSVTSTMFEDRIAYIDINRFAGKTGMAFRTELAKLEAENPAGLIIDVRNNGGGYLTAVVDIISNFATGSDPVVTMHRIYDDLKTPYYGVAENVKKTYPIVVLMNEHSASASEVLAIAMRENGNYPLVGMKTYGKFVYQTTFVLQRQSKELYLNMTEGYWYSPNNNTVEGGIIPDVNIIQSGIVAYPYPIYKSEITLNQSVETEQTIIELLNLLEDTLPDRGNLSVLDSDLEAKIRAFQSANNLSVTGSFNYETIMFLIDYYRSIVVLPSYDNQLQQTITYLVNYES</sequence>
<evidence type="ECO:0000256" key="4">
    <source>
        <dbReference type="ARBA" id="ARBA00022825"/>
    </source>
</evidence>
<evidence type="ECO:0000313" key="7">
    <source>
        <dbReference type="Proteomes" id="UP001209076"/>
    </source>
</evidence>
<name>A0ABT2PWI2_9MOLU</name>
<evidence type="ECO:0000256" key="3">
    <source>
        <dbReference type="ARBA" id="ARBA00022801"/>
    </source>
</evidence>
<dbReference type="Pfam" id="PF03572">
    <property type="entry name" value="Peptidase_S41"/>
    <property type="match status" value="1"/>
</dbReference>
<dbReference type="PROSITE" id="PS51257">
    <property type="entry name" value="PROKAR_LIPOPROTEIN"/>
    <property type="match status" value="1"/>
</dbReference>
<organism evidence="6 7">
    <name type="scientific">Paracholeplasma vituli</name>
    <dbReference type="NCBI Taxonomy" id="69473"/>
    <lineage>
        <taxon>Bacteria</taxon>
        <taxon>Bacillati</taxon>
        <taxon>Mycoplasmatota</taxon>
        <taxon>Mollicutes</taxon>
        <taxon>Acholeplasmatales</taxon>
        <taxon>Acholeplasmataceae</taxon>
        <taxon>Paracholeplasma</taxon>
    </lineage>
</organism>
<comment type="similarity">
    <text evidence="1">Belongs to the peptidase S41A family.</text>
</comment>
<gene>
    <name evidence="6" type="ORF">N7603_03885</name>
</gene>
<dbReference type="Proteomes" id="UP001209076">
    <property type="component" value="Unassembled WGS sequence"/>
</dbReference>
<dbReference type="PROSITE" id="PS50106">
    <property type="entry name" value="PDZ"/>
    <property type="match status" value="1"/>
</dbReference>
<protein>
    <submittedName>
        <fullName evidence="6">S41 family peptidase</fullName>
    </submittedName>
</protein>
<evidence type="ECO:0000313" key="6">
    <source>
        <dbReference type="EMBL" id="MCU0104791.1"/>
    </source>
</evidence>
<keyword evidence="2" id="KW-0645">Protease</keyword>
<dbReference type="InterPro" id="IPR036365">
    <property type="entry name" value="PGBD-like_sf"/>
</dbReference>
<dbReference type="Pfam" id="PF01471">
    <property type="entry name" value="PG_binding_1"/>
    <property type="match status" value="1"/>
</dbReference>
<dbReference type="Gene3D" id="3.90.226.10">
    <property type="entry name" value="2-enoyl-CoA Hydratase, Chain A, domain 1"/>
    <property type="match status" value="1"/>
</dbReference>
<dbReference type="InterPro" id="IPR002477">
    <property type="entry name" value="Peptidoglycan-bd-like"/>
</dbReference>
<dbReference type="Gene3D" id="3.30.750.44">
    <property type="match status" value="1"/>
</dbReference>
<dbReference type="InterPro" id="IPR004447">
    <property type="entry name" value="Peptidase_S41A"/>
</dbReference>
<evidence type="ECO:0000256" key="1">
    <source>
        <dbReference type="ARBA" id="ARBA00009179"/>
    </source>
</evidence>
<dbReference type="InterPro" id="IPR005151">
    <property type="entry name" value="Tail-specific_protease"/>
</dbReference>
<accession>A0ABT2PWI2</accession>
<comment type="caution">
    <text evidence="6">The sequence shown here is derived from an EMBL/GenBank/DDBJ whole genome shotgun (WGS) entry which is preliminary data.</text>
</comment>
<dbReference type="SMART" id="SM00245">
    <property type="entry name" value="TSPc"/>
    <property type="match status" value="1"/>
</dbReference>
<dbReference type="InterPro" id="IPR036034">
    <property type="entry name" value="PDZ_sf"/>
</dbReference>
<dbReference type="InterPro" id="IPR001478">
    <property type="entry name" value="PDZ"/>
</dbReference>
<evidence type="ECO:0000259" key="5">
    <source>
        <dbReference type="PROSITE" id="PS50106"/>
    </source>
</evidence>
<keyword evidence="4" id="KW-0720">Serine protease</keyword>
<dbReference type="SUPFAM" id="SSF52096">
    <property type="entry name" value="ClpP/crotonase"/>
    <property type="match status" value="1"/>
</dbReference>
<dbReference type="PANTHER" id="PTHR32060">
    <property type="entry name" value="TAIL-SPECIFIC PROTEASE"/>
    <property type="match status" value="1"/>
</dbReference>
<dbReference type="PANTHER" id="PTHR32060:SF30">
    <property type="entry name" value="CARBOXY-TERMINAL PROCESSING PROTEASE CTPA"/>
    <property type="match status" value="1"/>
</dbReference>
<feature type="domain" description="PDZ" evidence="5">
    <location>
        <begin position="84"/>
        <end position="146"/>
    </location>
</feature>
<dbReference type="SMART" id="SM00228">
    <property type="entry name" value="PDZ"/>
    <property type="match status" value="1"/>
</dbReference>
<reference evidence="7" key="1">
    <citation type="submission" date="2023-07" db="EMBL/GenBank/DDBJ databases">
        <title>Novel Mycoplasma species identified in domestic and wild animals.</title>
        <authorList>
            <person name="Volokhov D.V."/>
            <person name="Furtak V.A."/>
            <person name="Zagorodnyaya T.A."/>
        </authorList>
    </citation>
    <scope>NUCLEOTIDE SEQUENCE [LARGE SCALE GENOMIC DNA]</scope>
    <source>
        <strain evidence="7">92-19</strain>
    </source>
</reference>
<proteinExistence type="inferred from homology"/>